<dbReference type="InterPro" id="IPR035706">
    <property type="entry name" value="AAA_9"/>
</dbReference>
<dbReference type="Gene3D" id="1.20.920.20">
    <property type="match status" value="1"/>
</dbReference>
<feature type="coiled-coil region" evidence="15">
    <location>
        <begin position="893"/>
        <end position="920"/>
    </location>
</feature>
<dbReference type="GO" id="GO:0005874">
    <property type="term" value="C:microtubule"/>
    <property type="evidence" value="ECO:0007669"/>
    <property type="project" value="UniProtKB-KW"/>
</dbReference>
<dbReference type="InterPro" id="IPR017868">
    <property type="entry name" value="Filamin/ABP280_repeat-like"/>
</dbReference>
<dbReference type="Gene3D" id="1.20.140.100">
    <property type="entry name" value="Dynein heavy chain, N-terminal domain 2"/>
    <property type="match status" value="2"/>
</dbReference>
<feature type="domain" description="Dynein heavy chain AAA module D4" evidence="19">
    <location>
        <begin position="2110"/>
        <end position="2363"/>
    </location>
</feature>
<dbReference type="Gene3D" id="1.10.8.710">
    <property type="match status" value="1"/>
</dbReference>
<keyword evidence="4" id="KW-0963">Cytoplasm</keyword>
<dbReference type="InterPro" id="IPR024317">
    <property type="entry name" value="Dynein_heavy_chain_D4_dom"/>
</dbReference>
<evidence type="ECO:0000256" key="11">
    <source>
        <dbReference type="ARBA" id="ARBA00023175"/>
    </source>
</evidence>
<evidence type="ECO:0000313" key="23">
    <source>
        <dbReference type="EMBL" id="RHY55474.1"/>
    </source>
</evidence>
<dbReference type="InterPro" id="IPR041589">
    <property type="entry name" value="DNAH3_AAA_lid_1"/>
</dbReference>
<feature type="domain" description="Dynein heavy chain coiled coil stalk" evidence="18">
    <location>
        <begin position="2377"/>
        <end position="2636"/>
    </location>
</feature>
<keyword evidence="12" id="KW-0206">Cytoskeleton</keyword>
<dbReference type="InterPro" id="IPR013783">
    <property type="entry name" value="Ig-like_fold"/>
</dbReference>
<dbReference type="Pfam" id="PF17852">
    <property type="entry name" value="Dynein_AAA_lid"/>
    <property type="match status" value="1"/>
</dbReference>
<feature type="domain" description="Dynein heavy chain 3 AAA+ lid" evidence="22">
    <location>
        <begin position="2009"/>
        <end position="2052"/>
    </location>
</feature>
<dbReference type="InterPro" id="IPR001298">
    <property type="entry name" value="Filamin/ABP280_rpt"/>
</dbReference>
<evidence type="ECO:0000256" key="7">
    <source>
        <dbReference type="ARBA" id="ARBA00022840"/>
    </source>
</evidence>
<evidence type="ECO:0000256" key="1">
    <source>
        <dbReference type="ARBA" id="ARBA00004138"/>
    </source>
</evidence>
<dbReference type="FunFam" id="1.10.8.710:FF:000001">
    <property type="entry name" value="Dynein axonemal heavy chain 2"/>
    <property type="match status" value="1"/>
</dbReference>
<evidence type="ECO:0000259" key="17">
    <source>
        <dbReference type="Pfam" id="PF12774"/>
    </source>
</evidence>
<evidence type="ECO:0000256" key="5">
    <source>
        <dbReference type="ARBA" id="ARBA00022701"/>
    </source>
</evidence>
<reference evidence="23 24" key="1">
    <citation type="submission" date="2018-08" db="EMBL/GenBank/DDBJ databases">
        <title>Aphanomyces genome sequencing and annotation.</title>
        <authorList>
            <person name="Minardi D."/>
            <person name="Oidtmann B."/>
            <person name="Van Der Giezen M."/>
            <person name="Studholme D.J."/>
        </authorList>
    </citation>
    <scope>NUCLEOTIDE SEQUENCE [LARGE SCALE GENOMIC DNA]</scope>
    <source>
        <strain evidence="23 24">SA</strain>
    </source>
</reference>
<keyword evidence="13" id="KW-0966">Cell projection</keyword>
<dbReference type="InterPro" id="IPR043157">
    <property type="entry name" value="Dynein_AAA1S"/>
</dbReference>
<dbReference type="Pfam" id="PF24681">
    <property type="entry name" value="Kelch_KLHDC2_KLHL20_DRC7"/>
    <property type="match status" value="2"/>
</dbReference>
<comment type="similarity">
    <text evidence="3">Belongs to the dynein heavy chain family.</text>
</comment>
<proteinExistence type="inferred from homology"/>
<dbReference type="Gene3D" id="1.10.472.130">
    <property type="match status" value="1"/>
</dbReference>
<comment type="subcellular location">
    <subcellularLocation>
        <location evidence="1">Cell projection</location>
        <location evidence="1">Cilium</location>
    </subcellularLocation>
    <subcellularLocation>
        <location evidence="2">Cytoplasm</location>
        <location evidence="2">Cytoskeleton</location>
    </subcellularLocation>
</comment>
<evidence type="ECO:0000259" key="16">
    <source>
        <dbReference type="Pfam" id="PF08393"/>
    </source>
</evidence>
<dbReference type="Pfam" id="PF08393">
    <property type="entry name" value="DHC_N2"/>
    <property type="match status" value="2"/>
</dbReference>
<keyword evidence="9 15" id="KW-0175">Coiled coil</keyword>
<feature type="domain" description="Dynein heavy chain coiled coil stalk" evidence="18">
    <location>
        <begin position="2640"/>
        <end position="2674"/>
    </location>
</feature>
<evidence type="ECO:0000256" key="2">
    <source>
        <dbReference type="ARBA" id="ARBA00004245"/>
    </source>
</evidence>
<comment type="caution">
    <text evidence="23">The sequence shown here is derived from an EMBL/GenBank/DDBJ whole genome shotgun (WGS) entry which is preliminary data.</text>
</comment>
<dbReference type="Gene3D" id="2.120.10.80">
    <property type="entry name" value="Kelch-type beta propeller"/>
    <property type="match status" value="2"/>
</dbReference>
<dbReference type="FunFam" id="3.40.50.300:FF:001275">
    <property type="entry name" value="Dynein heavy chain, putative"/>
    <property type="match status" value="1"/>
</dbReference>
<dbReference type="Pfam" id="PF00630">
    <property type="entry name" value="Filamin"/>
    <property type="match status" value="1"/>
</dbReference>
<feature type="repeat" description="Filamin" evidence="14">
    <location>
        <begin position="449"/>
        <end position="558"/>
    </location>
</feature>
<evidence type="ECO:0000259" key="19">
    <source>
        <dbReference type="Pfam" id="PF12780"/>
    </source>
</evidence>
<dbReference type="Pfam" id="PF12774">
    <property type="entry name" value="AAA_6"/>
    <property type="match status" value="2"/>
</dbReference>
<dbReference type="InterPro" id="IPR041466">
    <property type="entry name" value="Dynein_AAA5_ext"/>
</dbReference>
<evidence type="ECO:0000259" key="20">
    <source>
        <dbReference type="Pfam" id="PF12781"/>
    </source>
</evidence>
<evidence type="ECO:0000259" key="22">
    <source>
        <dbReference type="Pfam" id="PF17857"/>
    </source>
</evidence>
<dbReference type="Gene3D" id="3.40.50.300">
    <property type="entry name" value="P-loop containing nucleotide triphosphate hydrolases"/>
    <property type="match status" value="6"/>
</dbReference>
<evidence type="ECO:0000259" key="18">
    <source>
        <dbReference type="Pfam" id="PF12777"/>
    </source>
</evidence>
<evidence type="ECO:0000256" key="10">
    <source>
        <dbReference type="ARBA" id="ARBA00023069"/>
    </source>
</evidence>
<keyword evidence="6" id="KW-0547">Nucleotide-binding</keyword>
<dbReference type="Pfam" id="PF12781">
    <property type="entry name" value="AAA_9"/>
    <property type="match status" value="1"/>
</dbReference>
<name>A0A397D3S9_APHAT</name>
<dbReference type="InterPro" id="IPR015915">
    <property type="entry name" value="Kelch-typ_b-propeller"/>
</dbReference>
<dbReference type="Pfam" id="PF12780">
    <property type="entry name" value="AAA_8"/>
    <property type="match status" value="1"/>
</dbReference>
<evidence type="ECO:0000256" key="12">
    <source>
        <dbReference type="ARBA" id="ARBA00023212"/>
    </source>
</evidence>
<dbReference type="SUPFAM" id="SSF52540">
    <property type="entry name" value="P-loop containing nucleoside triphosphate hydrolases"/>
    <property type="match status" value="4"/>
</dbReference>
<dbReference type="InterPro" id="IPR026983">
    <property type="entry name" value="DHC"/>
</dbReference>
<dbReference type="GO" id="GO:0007018">
    <property type="term" value="P:microtubule-based movement"/>
    <property type="evidence" value="ECO:0007669"/>
    <property type="project" value="InterPro"/>
</dbReference>
<feature type="domain" description="Dynein heavy chain ATP-binding dynein motor region" evidence="20">
    <location>
        <begin position="2701"/>
        <end position="2794"/>
    </location>
</feature>
<dbReference type="GO" id="GO:0051959">
    <property type="term" value="F:dynein light intermediate chain binding"/>
    <property type="evidence" value="ECO:0007669"/>
    <property type="project" value="InterPro"/>
</dbReference>
<dbReference type="Gene3D" id="2.60.40.10">
    <property type="entry name" value="Immunoglobulins"/>
    <property type="match status" value="2"/>
</dbReference>
<sequence length="2799" mass="311523">MEADMDTGNQTPQLQWRKIECSGEAPSRRSGHTLTIVGSNGFLFGGCDYAEPPGPTNDLFQLRIHTNGSCDWSRVAFRKGPLPRWKHSATLVDNKIFLFGGFHNATTRFQDVWIFNPITMEWSQPVPQATPRASMAQVTKASLGWPGCPAPRGGHTASLINREIFIFGGYGGQGYSRRDFDDLYALNVDTMAWGKVSTKGKGPERRSGHQACAVDTTLFVFGGWNCTTQFNDLHIFDTETSCWSSVDGSHMNHTSPRWNHSSCAVLAIPNAKIFCFGGVLGQMNEYGAPGMFANDISVLDTGTFAWTVPEINGTPPAPRADTTLAYDDKGSRLMICGGWANLWFNDVFSLDVSCVVGPPYAITGVRPSFGAITGGLLLILEGIDFTPKPVIVRFSCRKGTIDVPGTYVTDQTLTVTTPDFSMFPPGDVQIRVALQGDSFTTTFQLFNFFAVTCAAKTLAFGAGVLSGGASAEPITFFLQACDANGHHRTRGGDEFQASVRSLADDKELQTSIQDMDDGTYAITYTAPIRGEYEITVQFCGTFGGVVGTVYGFPLVVTFDDAMARDMNRMTGKLVMDGLSSDLVALTQLIEECGKGLELDVGLSGTPAEETAALIQLKEHLFTVDKKGDQTRWLLEKTKSLLAFLATAVDVEKERNQLTLLETSWTDLVQKVPVVAARIAPRLAAQSSRTKGDITVYHEKLLVYAAKMKHKGFWEFETGMANALHMLDEAAVEFAKEDSAFKRMRHVAEIFECLALMEPSEKIVQHVARTLERLRTVWTVVGDISRKLQMAMELLWVDLDGAVLEDEAKGMMNLVKSAGKEKEIKDSNVYQGLEALAHDFLVSCPLYQALRHPSIQSRHWVELMQVRVLIFETRRLLVQQTFPNPIDHAELKFADIMELKLHRFQKDIEDLTERAQKESRVELALQEVDARWSTISFDVTVYKDTQVPILRVRDEDIEVLEADQVMLQSMLSSRVQFFKGLSEAWSQKLTYNKLISAQMELPDDAAQFIAIDTTVKEILTSFAEAKVILTACTARPHQLQELATLTTSLQKCQNSLIEFLDGKRRLFPRFYFTSEADLLDILSNGGTPDAITKHLSKVFLATQTFKFDTPSTITHFVSNVGKETIRFVAPVTLSGKVEGYLTDALNGMKLTLKENIKSTIRRYPQLSRTDWLMSRTNDGALLDAAQVVLLVSGMEYVKSVEAALVGVGSGHVSALSELLEKVTIQLNDLIKLTRGSLHDEERQRVMCMITMDAHSRDVIQSLISQHVTSLGSFVWQAQLKPRLLVTDHTSLDICDASFEYGLEYLGNGARLVITPLTDRMYVTATQALNLHLGCAPSGPAGTGKTETTKDLASSLGKPCYVFNCSPEMDYKSLGNIFKGLHVKNASSRRDNWLKQRFVGRDTVVLDPTCGTFITMNPGYLGRSELPEGLKALFRPITVMLPDLCLICENMLMAQGFTEAKSLASKFYHLYHLCKELLSQQEHYDWGLRAIKSILLITGSLKRNEPTLSESQLLLRALRDFNVPKLVMQDQPIFHGLLHDLFPEQPPPRKVNVNLEKHIQSACETLGLWPEESFRLKVVQLEELLVLRHCVFVMGPAGSGKSECILALQTANGLQGTKVKLVDINPKVVSTDELYGSMHVSTREWKDGLLSKVMRDLANDDSDQAKWLVLDGDLDANWIESMNSVMDDNKTLTLASNERIPLKKYMRLIFEIRDLAYATPATVSRAGILYLSADEGTQHESFLASWLSDTSPDVEVRARLGESVMRYVGPCLAYVKKLKTIVPVQDISLVQGFLHFLDATLNTAVVDDPKKIEIVCGFASIWAFGAALCVSDDGTDYRKLFSEWWRAEFKGIKVPIRDTVFDYYLNPTTLQFDSWRLSPFFTAVKFDGKDAMHAVTVPTTETVSMLLWTSKMISEAHGGSTFGPVVNGAQWIYFLDDLNLPMVDPYHTQSALALLRQLMDYNHWYDRIKFTVKQVVDCQFVSCMNPTGGSFYINPRLQRHFVTFAVALPSATSKFVLLWLHESARVYGDRLVSHSDLNKYNALAQHNAKKLFPSVPVQKYFAQDNADSLVFCPQPMSAAALDLDYDQVTSLPDMKVRLEEALADYNMLNAKMDLVLFKDAIEHVARIMRIISIASGHAMLVGVGGSGRKSLARLSAHLVHYAVVDITITQFYSLTDFKTDLQAIFGRAGVKGEKLVFLLSDSDIKNERMLVYINDLLSSGAIADLYTAEEQDAIVAQVVMKFKGEKDACWAYFLHQLKENVHCVLCFSPAGSTFRGWARKFPALVNCTIIDWFQPWPVDALQSVAVKCLSTTTLHGDTLAAVEQFMPHSFDAVNVMAEKFKLEEGRIVYTTPKTYLEFLALYTTLLVTKQHDMAKAIFRLQSGLDKLESTSHIVANIEEDLSKTLEEAMKKKAIAEEMADVVAADKLIVEQETEKANVEAQKCAVIHADMAVKKADTESDLAAAQPMVDAAMAALDTLNRKDLGNCKTMSKPPAGVGDIFASVLVLFAGINPDVPVQKNGKIKEKDRAWENCKKILLANVNGLIDELKNFKNLVDTNAVPEANWKEIRPLLELPHFNVEIIEKRNSAAAGLCAWVINIVLYYDVLVTIEPKRKALQEITDKYTVANEKLAAVQTKVRYLPWLVGDVLVAAAFVSYAGPFTKPYRELLVNSHWRPFLLGLKKPLALHADATPVSMLTPATDEAAWVGFGLPSDRVSIENGTIVQHCKRWPLMIDPQLQAIHWLRAKEALVVVRQYQPNLVLTLEAAIENGQSLLLENIEDKIDPLLWPVISRCTMNKGLAIS</sequence>
<feature type="domain" description="Dynein heavy chain linker" evidence="16">
    <location>
        <begin position="764"/>
        <end position="990"/>
    </location>
</feature>
<evidence type="ECO:0000256" key="4">
    <source>
        <dbReference type="ARBA" id="ARBA00022490"/>
    </source>
</evidence>
<evidence type="ECO:0000256" key="9">
    <source>
        <dbReference type="ARBA" id="ARBA00023054"/>
    </source>
</evidence>
<dbReference type="CDD" id="cd00102">
    <property type="entry name" value="IPT"/>
    <property type="match status" value="1"/>
</dbReference>
<dbReference type="PROSITE" id="PS50194">
    <property type="entry name" value="FILAMIN_REPEAT"/>
    <property type="match status" value="1"/>
</dbReference>
<feature type="domain" description="Dynein heavy chain AAA 5 extension" evidence="21">
    <location>
        <begin position="1763"/>
        <end position="1873"/>
    </location>
</feature>
<evidence type="ECO:0000256" key="8">
    <source>
        <dbReference type="ARBA" id="ARBA00023017"/>
    </source>
</evidence>
<protein>
    <recommendedName>
        <fullName evidence="25">IPT/TIG domain-containing protein</fullName>
    </recommendedName>
</protein>
<dbReference type="GO" id="GO:0005524">
    <property type="term" value="F:ATP binding"/>
    <property type="evidence" value="ECO:0007669"/>
    <property type="project" value="UniProtKB-KW"/>
</dbReference>
<dbReference type="EMBL" id="QUTC01005850">
    <property type="protein sequence ID" value="RHY55474.1"/>
    <property type="molecule type" value="Genomic_DNA"/>
</dbReference>
<dbReference type="VEuPathDB" id="FungiDB:H257_02603"/>
<dbReference type="InterPro" id="IPR042222">
    <property type="entry name" value="Dynein_2_N"/>
</dbReference>
<dbReference type="PANTHER" id="PTHR45703:SF8">
    <property type="entry name" value="DYNEINS HEAVY CHAIN"/>
    <property type="match status" value="1"/>
</dbReference>
<accession>A0A397D3S9</accession>
<dbReference type="Proteomes" id="UP000265716">
    <property type="component" value="Unassembled WGS sequence"/>
</dbReference>
<dbReference type="SMART" id="SM00557">
    <property type="entry name" value="IG_FLMN"/>
    <property type="match status" value="1"/>
</dbReference>
<gene>
    <name evidence="23" type="ORF">DYB38_004889</name>
</gene>
<evidence type="ECO:0000313" key="24">
    <source>
        <dbReference type="Proteomes" id="UP000265716"/>
    </source>
</evidence>
<dbReference type="InterPro" id="IPR035699">
    <property type="entry name" value="AAA_6"/>
</dbReference>
<dbReference type="InterPro" id="IPR013602">
    <property type="entry name" value="Dynein_heavy_linker"/>
</dbReference>
<evidence type="ECO:0000256" key="6">
    <source>
        <dbReference type="ARBA" id="ARBA00022741"/>
    </source>
</evidence>
<dbReference type="GO" id="GO:0030286">
    <property type="term" value="C:dynein complex"/>
    <property type="evidence" value="ECO:0007669"/>
    <property type="project" value="UniProtKB-KW"/>
</dbReference>
<dbReference type="InterPro" id="IPR014756">
    <property type="entry name" value="Ig_E-set"/>
</dbReference>
<keyword evidence="10" id="KW-0969">Cilium</keyword>
<evidence type="ECO:0000256" key="15">
    <source>
        <dbReference type="SAM" id="Coils"/>
    </source>
</evidence>
<dbReference type="GO" id="GO:0005929">
    <property type="term" value="C:cilium"/>
    <property type="evidence" value="ECO:0007669"/>
    <property type="project" value="UniProtKB-SubCell"/>
</dbReference>
<dbReference type="SUPFAM" id="SSF117281">
    <property type="entry name" value="Kelch motif"/>
    <property type="match status" value="2"/>
</dbReference>
<dbReference type="GO" id="GO:0045505">
    <property type="term" value="F:dynein intermediate chain binding"/>
    <property type="evidence" value="ECO:0007669"/>
    <property type="project" value="InterPro"/>
</dbReference>
<evidence type="ECO:0000256" key="3">
    <source>
        <dbReference type="ARBA" id="ARBA00008887"/>
    </source>
</evidence>
<keyword evidence="8" id="KW-0243">Dynein</keyword>
<feature type="domain" description="Dynein heavy chain hydrolytic ATP-binding dynein motor region" evidence="17">
    <location>
        <begin position="1299"/>
        <end position="1380"/>
    </location>
</feature>
<feature type="domain" description="Dynein heavy chain hydrolytic ATP-binding dynein motor region" evidence="17">
    <location>
        <begin position="1396"/>
        <end position="1600"/>
    </location>
</feature>
<dbReference type="Pfam" id="PF12777">
    <property type="entry name" value="MT"/>
    <property type="match status" value="2"/>
</dbReference>
<dbReference type="InterPro" id="IPR042228">
    <property type="entry name" value="Dynein_linker_3"/>
</dbReference>
<dbReference type="Gene3D" id="1.20.58.1120">
    <property type="match status" value="1"/>
</dbReference>
<dbReference type="InterPro" id="IPR024743">
    <property type="entry name" value="Dynein_HC_stalk"/>
</dbReference>
<evidence type="ECO:0000256" key="14">
    <source>
        <dbReference type="PROSITE-ProRule" id="PRU00087"/>
    </source>
</evidence>
<feature type="domain" description="Dynein heavy chain linker" evidence="16">
    <location>
        <begin position="997"/>
        <end position="1157"/>
    </location>
</feature>
<dbReference type="InterPro" id="IPR027417">
    <property type="entry name" value="P-loop_NTPase"/>
</dbReference>
<evidence type="ECO:0000259" key="21">
    <source>
        <dbReference type="Pfam" id="PF17852"/>
    </source>
</evidence>
<evidence type="ECO:0000256" key="13">
    <source>
        <dbReference type="ARBA" id="ARBA00023273"/>
    </source>
</evidence>
<keyword evidence="11" id="KW-0505">Motor protein</keyword>
<organism evidence="23 24">
    <name type="scientific">Aphanomyces astaci</name>
    <name type="common">Crayfish plague agent</name>
    <dbReference type="NCBI Taxonomy" id="112090"/>
    <lineage>
        <taxon>Eukaryota</taxon>
        <taxon>Sar</taxon>
        <taxon>Stramenopiles</taxon>
        <taxon>Oomycota</taxon>
        <taxon>Saprolegniomycetes</taxon>
        <taxon>Saprolegniales</taxon>
        <taxon>Verrucalvaceae</taxon>
        <taxon>Aphanomyces</taxon>
    </lineage>
</organism>
<evidence type="ECO:0008006" key="25">
    <source>
        <dbReference type="Google" id="ProtNLM"/>
    </source>
</evidence>
<dbReference type="Pfam" id="PF17857">
    <property type="entry name" value="AAA_lid_1"/>
    <property type="match status" value="1"/>
</dbReference>
<dbReference type="SUPFAM" id="SSF81296">
    <property type="entry name" value="E set domains"/>
    <property type="match status" value="2"/>
</dbReference>
<dbReference type="PANTHER" id="PTHR45703">
    <property type="entry name" value="DYNEIN HEAVY CHAIN"/>
    <property type="match status" value="1"/>
</dbReference>
<dbReference type="Pfam" id="PF12775">
    <property type="entry name" value="AAA_7"/>
    <property type="match status" value="1"/>
</dbReference>
<keyword evidence="5" id="KW-0493">Microtubule</keyword>
<dbReference type="Gene3D" id="3.20.180.20">
    <property type="entry name" value="Dynein heavy chain, N-terminal domain 2"/>
    <property type="match status" value="1"/>
</dbReference>
<keyword evidence="7" id="KW-0067">ATP-binding</keyword>